<evidence type="ECO:0000256" key="1">
    <source>
        <dbReference type="ARBA" id="ARBA00004417"/>
    </source>
</evidence>
<evidence type="ECO:0000256" key="4">
    <source>
        <dbReference type="ARBA" id="ARBA00022475"/>
    </source>
</evidence>
<protein>
    <submittedName>
        <fullName evidence="9">ABC transporter ATP-binding protein</fullName>
    </submittedName>
</protein>
<sequence>MSALLEVKNLKVEFPTRRGTLTALHDVSFRIQSGEVLGVVGESGAGKSLTGAAIIGLLDPPGRLAGGEIHFNGRRIDHLSEEHLRRIRGREIGAIFQDPLTSLNPLYTVGQQLIETIQTHLDLNHKQARERAIELLESTGIPAARERIDHYPHQFSGGMRQRVVIALALAAEPKLIVADEPTTALDVSIQAQIIDLLKHLCKTHGTSVMLITHDMGVIAETADRVAVMYAGRIIEIGPVQKVIQRPLHPYTTGLMRSIPTLDPDTKRLEQIPGAMPRLNAIPAGCAFNPRCKHVMERCHHERPELIATNDRHVACWLHTGESQ</sequence>
<keyword evidence="5" id="KW-0547">Nucleotide-binding</keyword>
<keyword evidence="10" id="KW-1185">Reference proteome</keyword>
<dbReference type="SMART" id="SM00382">
    <property type="entry name" value="AAA"/>
    <property type="match status" value="1"/>
</dbReference>
<gene>
    <name evidence="9" type="ORF">GCM10023337_16940</name>
</gene>
<organism evidence="9 10">
    <name type="scientific">Paenalcaligenes hermetiae</name>
    <dbReference type="NCBI Taxonomy" id="1157987"/>
    <lineage>
        <taxon>Bacteria</taxon>
        <taxon>Pseudomonadati</taxon>
        <taxon>Pseudomonadota</taxon>
        <taxon>Betaproteobacteria</taxon>
        <taxon>Burkholderiales</taxon>
        <taxon>Alcaligenaceae</taxon>
        <taxon>Paenalcaligenes</taxon>
    </lineage>
</organism>
<dbReference type="CDD" id="cd03257">
    <property type="entry name" value="ABC_NikE_OppD_transporters"/>
    <property type="match status" value="1"/>
</dbReference>
<dbReference type="Gene3D" id="3.40.50.300">
    <property type="entry name" value="P-loop containing nucleotide triphosphate hydrolases"/>
    <property type="match status" value="1"/>
</dbReference>
<dbReference type="Pfam" id="PF00005">
    <property type="entry name" value="ABC_tran"/>
    <property type="match status" value="1"/>
</dbReference>
<dbReference type="RefSeq" id="WP_345371038.1">
    <property type="nucleotide sequence ID" value="NZ_BAABKD010000009.1"/>
</dbReference>
<dbReference type="InterPro" id="IPR027417">
    <property type="entry name" value="P-loop_NTPase"/>
</dbReference>
<keyword evidence="4" id="KW-1003">Cell membrane</keyword>
<comment type="similarity">
    <text evidence="2">Belongs to the ABC transporter superfamily.</text>
</comment>
<name>A0ABP9M8N7_9BURK</name>
<accession>A0ABP9M8N7</accession>
<keyword evidence="3" id="KW-0813">Transport</keyword>
<evidence type="ECO:0000259" key="8">
    <source>
        <dbReference type="PROSITE" id="PS50893"/>
    </source>
</evidence>
<dbReference type="InterPro" id="IPR003593">
    <property type="entry name" value="AAA+_ATPase"/>
</dbReference>
<dbReference type="InterPro" id="IPR003439">
    <property type="entry name" value="ABC_transporter-like_ATP-bd"/>
</dbReference>
<comment type="subcellular location">
    <subcellularLocation>
        <location evidence="1">Cell inner membrane</location>
        <topology evidence="1">Peripheral membrane protein</topology>
    </subcellularLocation>
</comment>
<dbReference type="EMBL" id="BAABKD010000009">
    <property type="protein sequence ID" value="GAA5091277.1"/>
    <property type="molecule type" value="Genomic_DNA"/>
</dbReference>
<dbReference type="GO" id="GO:0005524">
    <property type="term" value="F:ATP binding"/>
    <property type="evidence" value="ECO:0007669"/>
    <property type="project" value="UniProtKB-KW"/>
</dbReference>
<dbReference type="InterPro" id="IPR050388">
    <property type="entry name" value="ABC_Ni/Peptide_Import"/>
</dbReference>
<evidence type="ECO:0000256" key="7">
    <source>
        <dbReference type="ARBA" id="ARBA00023136"/>
    </source>
</evidence>
<proteinExistence type="inferred from homology"/>
<dbReference type="PANTHER" id="PTHR43297:SF2">
    <property type="entry name" value="DIPEPTIDE TRANSPORT ATP-BINDING PROTEIN DPPD"/>
    <property type="match status" value="1"/>
</dbReference>
<comment type="caution">
    <text evidence="9">The sequence shown here is derived from an EMBL/GenBank/DDBJ whole genome shotgun (WGS) entry which is preliminary data.</text>
</comment>
<dbReference type="PROSITE" id="PS00211">
    <property type="entry name" value="ABC_TRANSPORTER_1"/>
    <property type="match status" value="1"/>
</dbReference>
<evidence type="ECO:0000256" key="5">
    <source>
        <dbReference type="ARBA" id="ARBA00022741"/>
    </source>
</evidence>
<evidence type="ECO:0000313" key="9">
    <source>
        <dbReference type="EMBL" id="GAA5091277.1"/>
    </source>
</evidence>
<evidence type="ECO:0000256" key="6">
    <source>
        <dbReference type="ARBA" id="ARBA00022840"/>
    </source>
</evidence>
<dbReference type="Proteomes" id="UP001500227">
    <property type="component" value="Unassembled WGS sequence"/>
</dbReference>
<keyword evidence="6 9" id="KW-0067">ATP-binding</keyword>
<evidence type="ECO:0000313" key="10">
    <source>
        <dbReference type="Proteomes" id="UP001500227"/>
    </source>
</evidence>
<dbReference type="PROSITE" id="PS50893">
    <property type="entry name" value="ABC_TRANSPORTER_2"/>
    <property type="match status" value="1"/>
</dbReference>
<dbReference type="PANTHER" id="PTHR43297">
    <property type="entry name" value="OLIGOPEPTIDE TRANSPORT ATP-BINDING PROTEIN APPD"/>
    <property type="match status" value="1"/>
</dbReference>
<dbReference type="InterPro" id="IPR017871">
    <property type="entry name" value="ABC_transporter-like_CS"/>
</dbReference>
<evidence type="ECO:0000256" key="3">
    <source>
        <dbReference type="ARBA" id="ARBA00022448"/>
    </source>
</evidence>
<reference evidence="10" key="1">
    <citation type="journal article" date="2019" name="Int. J. Syst. Evol. Microbiol.">
        <title>The Global Catalogue of Microorganisms (GCM) 10K type strain sequencing project: providing services to taxonomists for standard genome sequencing and annotation.</title>
        <authorList>
            <consortium name="The Broad Institute Genomics Platform"/>
            <consortium name="The Broad Institute Genome Sequencing Center for Infectious Disease"/>
            <person name="Wu L."/>
            <person name="Ma J."/>
        </authorList>
    </citation>
    <scope>NUCLEOTIDE SEQUENCE [LARGE SCALE GENOMIC DNA]</scope>
    <source>
        <strain evidence="10">JCM 18423</strain>
    </source>
</reference>
<dbReference type="NCBIfam" id="TIGR01727">
    <property type="entry name" value="oligo_HPY"/>
    <property type="match status" value="1"/>
</dbReference>
<evidence type="ECO:0000256" key="2">
    <source>
        <dbReference type="ARBA" id="ARBA00005417"/>
    </source>
</evidence>
<dbReference type="SUPFAM" id="SSF52540">
    <property type="entry name" value="P-loop containing nucleoside triphosphate hydrolases"/>
    <property type="match status" value="1"/>
</dbReference>
<dbReference type="InterPro" id="IPR013563">
    <property type="entry name" value="Oligopep_ABC_C"/>
</dbReference>
<dbReference type="Pfam" id="PF08352">
    <property type="entry name" value="oligo_HPY"/>
    <property type="match status" value="1"/>
</dbReference>
<keyword evidence="7" id="KW-0472">Membrane</keyword>
<feature type="domain" description="ABC transporter" evidence="8">
    <location>
        <begin position="5"/>
        <end position="255"/>
    </location>
</feature>